<sequence length="197" mass="20242">MTHTGDPSNNPPPPAPGAPEGHQLPGRGAPLPGSAAPRPAGGAPLPGQGTPAPAPLPQQPQQPQGFQQGAQPGGFGPEGTIAFTLQGSVLTSNMLTPKVLIDGYPVPASYGLNRLPVPAGRHIVSAEATWIVKYGQASYEVDVPPGQTVPVFYVAPMVQFMKGRMGPTKQKRPGVWFFVVLLVVIIAVAVIAVVAGS</sequence>
<reference evidence="3 4" key="1">
    <citation type="submission" date="2020-08" db="EMBL/GenBank/DDBJ databases">
        <title>Sequencing the genomes of 1000 actinobacteria strains.</title>
        <authorList>
            <person name="Klenk H.-P."/>
        </authorList>
    </citation>
    <scope>NUCLEOTIDE SEQUENCE [LARGE SCALE GENOMIC DNA]</scope>
    <source>
        <strain evidence="3 4">DSM 105369</strain>
    </source>
</reference>
<evidence type="ECO:0000256" key="1">
    <source>
        <dbReference type="SAM" id="MobiDB-lite"/>
    </source>
</evidence>
<evidence type="ECO:0000313" key="3">
    <source>
        <dbReference type="EMBL" id="MBB2891082.1"/>
    </source>
</evidence>
<evidence type="ECO:0008006" key="5">
    <source>
        <dbReference type="Google" id="ProtNLM"/>
    </source>
</evidence>
<keyword evidence="2" id="KW-0472">Membrane</keyword>
<dbReference type="Proteomes" id="UP000559182">
    <property type="component" value="Unassembled WGS sequence"/>
</dbReference>
<keyword evidence="4" id="KW-1185">Reference proteome</keyword>
<feature type="region of interest" description="Disordered" evidence="1">
    <location>
        <begin position="1"/>
        <end position="80"/>
    </location>
</feature>
<protein>
    <recommendedName>
        <fullName evidence="5">PEGA domain-containing protein</fullName>
    </recommendedName>
</protein>
<feature type="transmembrane region" description="Helical" evidence="2">
    <location>
        <begin position="174"/>
        <end position="195"/>
    </location>
</feature>
<proteinExistence type="predicted"/>
<dbReference type="EMBL" id="JACHVQ010000001">
    <property type="protein sequence ID" value="MBB2891082.1"/>
    <property type="molecule type" value="Genomic_DNA"/>
</dbReference>
<keyword evidence="2" id="KW-0812">Transmembrane</keyword>
<name>A0A839N8V1_9MICO</name>
<gene>
    <name evidence="3" type="ORF">FHU39_001066</name>
</gene>
<accession>A0A839N8V1</accession>
<evidence type="ECO:0000313" key="4">
    <source>
        <dbReference type="Proteomes" id="UP000559182"/>
    </source>
</evidence>
<keyword evidence="2" id="KW-1133">Transmembrane helix</keyword>
<comment type="caution">
    <text evidence="3">The sequence shown here is derived from an EMBL/GenBank/DDBJ whole genome shotgun (WGS) entry which is preliminary data.</text>
</comment>
<dbReference type="RefSeq" id="WP_183319392.1">
    <property type="nucleotide sequence ID" value="NZ_JACHVQ010000001.1"/>
</dbReference>
<feature type="compositionally biased region" description="Low complexity" evidence="1">
    <location>
        <begin position="24"/>
        <end position="51"/>
    </location>
</feature>
<organism evidence="3 4">
    <name type="scientific">Flexivirga oryzae</name>
    <dbReference type="NCBI Taxonomy" id="1794944"/>
    <lineage>
        <taxon>Bacteria</taxon>
        <taxon>Bacillati</taxon>
        <taxon>Actinomycetota</taxon>
        <taxon>Actinomycetes</taxon>
        <taxon>Micrococcales</taxon>
        <taxon>Dermacoccaceae</taxon>
        <taxon>Flexivirga</taxon>
    </lineage>
</organism>
<feature type="compositionally biased region" description="Low complexity" evidence="1">
    <location>
        <begin position="61"/>
        <end position="70"/>
    </location>
</feature>
<dbReference type="AlphaFoldDB" id="A0A839N8V1"/>
<evidence type="ECO:0000256" key="2">
    <source>
        <dbReference type="SAM" id="Phobius"/>
    </source>
</evidence>